<sequence length="72" mass="8909">MNFDKKRIIKCLLVAVFMTLMLMLIKIPDFKNPKREFFENLDWKRYILYFLGIFMFYYFIDIVSKLRGKKVL</sequence>
<feature type="transmembrane region" description="Helical" evidence="1">
    <location>
        <begin position="46"/>
        <end position="64"/>
    </location>
</feature>
<feature type="transmembrane region" description="Helical" evidence="1">
    <location>
        <begin position="7"/>
        <end position="26"/>
    </location>
</feature>
<name>A0A495S974_9FLAO</name>
<dbReference type="AlphaFoldDB" id="A0A495S974"/>
<dbReference type="EMBL" id="RBXB01000003">
    <property type="protein sequence ID" value="RKS96061.1"/>
    <property type="molecule type" value="Genomic_DNA"/>
</dbReference>
<evidence type="ECO:0000256" key="1">
    <source>
        <dbReference type="SAM" id="Phobius"/>
    </source>
</evidence>
<gene>
    <name evidence="2" type="ORF">BCF58_2481</name>
</gene>
<keyword evidence="1" id="KW-1133">Transmembrane helix</keyword>
<keyword evidence="1" id="KW-0812">Transmembrane</keyword>
<proteinExistence type="predicted"/>
<accession>A0A495S974</accession>
<reference evidence="2 3" key="1">
    <citation type="submission" date="2018-10" db="EMBL/GenBank/DDBJ databases">
        <title>Genomic Encyclopedia of Archaeal and Bacterial Type Strains, Phase II (KMG-II): from individual species to whole genera.</title>
        <authorList>
            <person name="Goeker M."/>
        </authorList>
    </citation>
    <scope>NUCLEOTIDE SEQUENCE [LARGE SCALE GENOMIC DNA]</scope>
    <source>
        <strain evidence="2 3">DSM 14219</strain>
    </source>
</reference>
<evidence type="ECO:0000313" key="3">
    <source>
        <dbReference type="Proteomes" id="UP000272428"/>
    </source>
</evidence>
<keyword evidence="1" id="KW-0472">Membrane</keyword>
<comment type="caution">
    <text evidence="2">The sequence shown here is derived from an EMBL/GenBank/DDBJ whole genome shotgun (WGS) entry which is preliminary data.</text>
</comment>
<organism evidence="2 3">
    <name type="scientific">Chryseobacterium defluvii</name>
    <dbReference type="NCBI Taxonomy" id="160396"/>
    <lineage>
        <taxon>Bacteria</taxon>
        <taxon>Pseudomonadati</taxon>
        <taxon>Bacteroidota</taxon>
        <taxon>Flavobacteriia</taxon>
        <taxon>Flavobacteriales</taxon>
        <taxon>Weeksellaceae</taxon>
        <taxon>Chryseobacterium group</taxon>
        <taxon>Chryseobacterium</taxon>
    </lineage>
</organism>
<dbReference type="Proteomes" id="UP000272428">
    <property type="component" value="Unassembled WGS sequence"/>
</dbReference>
<keyword evidence="3" id="KW-1185">Reference proteome</keyword>
<protein>
    <submittedName>
        <fullName evidence="2">Uncharacterized protein</fullName>
    </submittedName>
</protein>
<evidence type="ECO:0000313" key="2">
    <source>
        <dbReference type="EMBL" id="RKS96061.1"/>
    </source>
</evidence>